<dbReference type="SUPFAM" id="SSF64182">
    <property type="entry name" value="DHH phosphoesterases"/>
    <property type="match status" value="1"/>
</dbReference>
<dbReference type="RefSeq" id="WP_268925346.1">
    <property type="nucleotide sequence ID" value="NZ_JAPTGB010000017.1"/>
</dbReference>
<accession>A0ABT4IJ85</accession>
<name>A0ABT4IJ85_9EURY</name>
<dbReference type="PANTHER" id="PTHR42146">
    <property type="entry name" value="3',5'-CYCLIC-NUCLEOTIDE PHOSPHODIESTERASE"/>
    <property type="match status" value="1"/>
</dbReference>
<dbReference type="InterPro" id="IPR052968">
    <property type="entry name" value="Nucleotide_metab_enz"/>
</dbReference>
<proteinExistence type="predicted"/>
<organism evidence="1 2">
    <name type="scientific">Methanocorpusculum petauri</name>
    <dbReference type="NCBI Taxonomy" id="3002863"/>
    <lineage>
        <taxon>Archaea</taxon>
        <taxon>Methanobacteriati</taxon>
        <taxon>Methanobacteriota</taxon>
        <taxon>Stenosarchaea group</taxon>
        <taxon>Methanomicrobia</taxon>
        <taxon>Methanomicrobiales</taxon>
        <taxon>Methanocorpusculaceae</taxon>
        <taxon>Methanocorpusculum</taxon>
    </lineage>
</organism>
<comment type="caution">
    <text evidence="1">The sequence shown here is derived from an EMBL/GenBank/DDBJ whole genome shotgun (WGS) entry which is preliminary data.</text>
</comment>
<dbReference type="Proteomes" id="UP001141422">
    <property type="component" value="Unassembled WGS sequence"/>
</dbReference>
<reference evidence="1" key="1">
    <citation type="submission" date="2022-12" db="EMBL/GenBank/DDBJ databases">
        <title>Isolation and characterisation of novel Methanocorpusculum spp. from native Australian herbivores indicates the genus is ancestrally host-associated.</title>
        <authorList>
            <person name="Volmer J.G."/>
            <person name="Soo R.M."/>
            <person name="Evans P.N."/>
            <person name="Hoedt E.C."/>
            <person name="Astorga Alsina A.L."/>
            <person name="Woodcroft B.J."/>
            <person name="Tyson G.W."/>
            <person name="Hugenholtz P."/>
            <person name="Morrison M."/>
        </authorList>
    </citation>
    <scope>NUCLEOTIDE SEQUENCE</scope>
    <source>
        <strain evidence="1">MG</strain>
    </source>
</reference>
<dbReference type="EMBL" id="JAPTGB010000017">
    <property type="protein sequence ID" value="MCZ0861153.1"/>
    <property type="molecule type" value="Genomic_DNA"/>
</dbReference>
<dbReference type="Gene3D" id="3.10.310.30">
    <property type="match status" value="1"/>
</dbReference>
<evidence type="ECO:0000313" key="2">
    <source>
        <dbReference type="Proteomes" id="UP001141422"/>
    </source>
</evidence>
<sequence length="323" mass="35761">MPLCLRKKSVERKPSLQEKIVGRATGVVHLTHNDLDAAGSDAVCRMVFGPEILTLFSSVNRFGWFMGQVSGCNGKGDRLIISDLGYQKGIEDQVRKVHAAGWKIEWYDHHKWSEEEMERVRPFVVSLTVDTSVCATGVVCASFAGGNAAAAEVARVVCDYDLWRHEDPRSAVLGMVTSKREFLELIRDKLAEGVIIDDEVSRIFAGIERDKNACMRKSIRHARVFRGKYVIAVMPAYGYPSETAAEARRELGCDMELLVFATGKFSLRSVAPVSHLIARQFNGGGHPNASGGSFAYGWRERWMLKLFGRVSGAKEFAEAAEAV</sequence>
<evidence type="ECO:0000313" key="1">
    <source>
        <dbReference type="EMBL" id="MCZ0861153.1"/>
    </source>
</evidence>
<protein>
    <submittedName>
        <fullName evidence="1">Phosphoesterase</fullName>
    </submittedName>
</protein>
<keyword evidence="2" id="KW-1185">Reference proteome</keyword>
<dbReference type="InterPro" id="IPR038763">
    <property type="entry name" value="DHH_sf"/>
</dbReference>
<dbReference type="PANTHER" id="PTHR42146:SF1">
    <property type="entry name" value="OLIGORIBONUCLEASE NRNB"/>
    <property type="match status" value="1"/>
</dbReference>
<gene>
    <name evidence="1" type="ORF">O0S10_07955</name>
</gene>